<dbReference type="InterPro" id="IPR008999">
    <property type="entry name" value="Actin-crosslinking"/>
</dbReference>
<dbReference type="InterPro" id="IPR008928">
    <property type="entry name" value="6-hairpin_glycosidase_sf"/>
</dbReference>
<organism evidence="3 4">
    <name type="scientific">Cohnella yongneupensis</name>
    <dbReference type="NCBI Taxonomy" id="425006"/>
    <lineage>
        <taxon>Bacteria</taxon>
        <taxon>Bacillati</taxon>
        <taxon>Bacillota</taxon>
        <taxon>Bacilli</taxon>
        <taxon>Bacillales</taxon>
        <taxon>Paenibacillaceae</taxon>
        <taxon>Cohnella</taxon>
    </lineage>
</organism>
<proteinExistence type="predicted"/>
<dbReference type="Proteomes" id="UP001596108">
    <property type="component" value="Unassembled WGS sequence"/>
</dbReference>
<dbReference type="SUPFAM" id="SSF49785">
    <property type="entry name" value="Galactose-binding domain-like"/>
    <property type="match status" value="1"/>
</dbReference>
<dbReference type="PANTHER" id="PTHR31084">
    <property type="entry name" value="ALPHA-L-FUCOSIDASE 2"/>
    <property type="match status" value="1"/>
</dbReference>
<evidence type="ECO:0000313" key="3">
    <source>
        <dbReference type="EMBL" id="MFC5532596.1"/>
    </source>
</evidence>
<sequence>MPTKNKVSKSRFARKVGVISLSSALLFSLFAVGPFGSKKASADSITANQGQRIVAQYQGTYTTPPTNSDYGNTPDAPLLGNGDVGVAIVGNINAMVMVLGKNEFWSQEERQVKSMARLNIAVPTMAGSSYLTEQKLGSAQVDGTFALSGNTIKTTSWMQATDTSTNLLITKFTYTGSGTRAVSVSMARGNQNTFASSTGASGDVLYLDVRADSADTVAGMSTVRARLATRVIGTTGTVSGGTLSFTMNPGGTYTLVTSIVSNKDNGSYQTAAINNVSGKTQTDIDNLKSSHQAWWNAYYGKSFIEIPNKTIERSYYASLYLMGSVSRAGELAPGLWGNWLARNGDWRGDYHLNYNYEVPFYWTLTNNHVELAENYDKPVVEWIPKGQALASANGFSGVYYPVGIGPLPNGSGDESLHNQKTNAAFAATNMIMRYYVTQDTTYANSVYNYLKQVALFWQNYLVWDGSRYDIVNDAQHEGDAYPQTNGVMSLGLVRYLLQGSIDISTALNQDATLRSTWQNLLNNMSPFPTFTRNGQTVFRYTEVGRDWSGDNSIGIQHIYPGGQIGLSSDAATLQIARNMIGQMARWDDGNGSNTFYPAAARVGYDPATILSQLANHISVRSYNNLHMRLSGGGIETFNTVPATLSEMMLQSFQNKLRIFPNWPANTDAKFGDHRAVGAFLVSAEKRNNVAQYVRIISEKGKTATLVNPWPGQTLRLYRNGSDAGTVSGAEISLTTSANETLMLAPNGAVYSDLLTKMSSPLGGGVSNPSGNLALNKTATASDVIASNESANQAVDGIATTKWTSQPPSSVPGDKWLRVDLGSNYDITRWVVKHAGSNGESTTYNTKNFKLQRSSDGNTWTDVDTVANNTASVTDRNVTSFNARYVRLYITTPVQDNAAYFQTPGDRSNARIYEFEAYGTPGSGGGGTGAPVGQTISMRATVNGKLVCADNGGADPLIANRDSAGPWEQFAVEDAGGGTIALKAVANGKYVTASTTANLIAGATTIGTGQKFVWVDNGDGTFSLQASVNGQYVSAEAAGASPLIANRASVGPWEKFQRA</sequence>
<dbReference type="InterPro" id="IPR013780">
    <property type="entry name" value="Glyco_hydro_b"/>
</dbReference>
<dbReference type="InterPro" id="IPR008979">
    <property type="entry name" value="Galactose-bd-like_sf"/>
</dbReference>
<keyword evidence="4" id="KW-1185">Reference proteome</keyword>
<dbReference type="Gene3D" id="2.60.40.1180">
    <property type="entry name" value="Golgi alpha-mannosidase II"/>
    <property type="match status" value="1"/>
</dbReference>
<dbReference type="Pfam" id="PF22124">
    <property type="entry name" value="Glyco_hydro_95_cat"/>
    <property type="match status" value="1"/>
</dbReference>
<dbReference type="CDD" id="cd00257">
    <property type="entry name" value="beta-trefoil_FSCN-like"/>
    <property type="match status" value="1"/>
</dbReference>
<dbReference type="SUPFAM" id="SSF50405">
    <property type="entry name" value="Actin-crosslinking proteins"/>
    <property type="match status" value="1"/>
</dbReference>
<keyword evidence="1" id="KW-0732">Signal</keyword>
<dbReference type="Pfam" id="PF22633">
    <property type="entry name" value="F5_F8_type_C_2"/>
    <property type="match status" value="1"/>
</dbReference>
<dbReference type="PANTHER" id="PTHR31084:SF0">
    <property type="entry name" value="ALPHA-L-FUCOSIDASE 2"/>
    <property type="match status" value="1"/>
</dbReference>
<evidence type="ECO:0000256" key="1">
    <source>
        <dbReference type="SAM" id="SignalP"/>
    </source>
</evidence>
<accession>A0ABW0R625</accession>
<dbReference type="InterPro" id="IPR000421">
    <property type="entry name" value="FA58C"/>
</dbReference>
<reference evidence="4" key="1">
    <citation type="journal article" date="2019" name="Int. J. Syst. Evol. Microbiol.">
        <title>The Global Catalogue of Microorganisms (GCM) 10K type strain sequencing project: providing services to taxonomists for standard genome sequencing and annotation.</title>
        <authorList>
            <consortium name="The Broad Institute Genomics Platform"/>
            <consortium name="The Broad Institute Genome Sequencing Center for Infectious Disease"/>
            <person name="Wu L."/>
            <person name="Ma J."/>
        </authorList>
    </citation>
    <scope>NUCLEOTIDE SEQUENCE [LARGE SCALE GENOMIC DNA]</scope>
    <source>
        <strain evidence="4">CGMCC 1.18578</strain>
    </source>
</reference>
<feature type="signal peptide" evidence="1">
    <location>
        <begin position="1"/>
        <end position="31"/>
    </location>
</feature>
<protein>
    <submittedName>
        <fullName evidence="3">Discoidin domain-containing protein</fullName>
    </submittedName>
</protein>
<dbReference type="Gene3D" id="2.80.10.50">
    <property type="match status" value="1"/>
</dbReference>
<dbReference type="Gene3D" id="2.60.120.260">
    <property type="entry name" value="Galactose-binding domain-like"/>
    <property type="match status" value="1"/>
</dbReference>
<dbReference type="EMBL" id="JBHSNC010000059">
    <property type="protein sequence ID" value="MFC5532596.1"/>
    <property type="molecule type" value="Genomic_DNA"/>
</dbReference>
<evidence type="ECO:0000313" key="4">
    <source>
        <dbReference type="Proteomes" id="UP001596108"/>
    </source>
</evidence>
<feature type="chain" id="PRO_5046596194" evidence="1">
    <location>
        <begin position="32"/>
        <end position="1058"/>
    </location>
</feature>
<evidence type="ECO:0000259" key="2">
    <source>
        <dbReference type="PROSITE" id="PS50022"/>
    </source>
</evidence>
<dbReference type="Gene3D" id="1.50.10.10">
    <property type="match status" value="1"/>
</dbReference>
<feature type="domain" description="F5/8 type C" evidence="2">
    <location>
        <begin position="757"/>
        <end position="919"/>
    </location>
</feature>
<dbReference type="PROSITE" id="PS50022">
    <property type="entry name" value="FA58C_3"/>
    <property type="match status" value="1"/>
</dbReference>
<dbReference type="RefSeq" id="WP_378114584.1">
    <property type="nucleotide sequence ID" value="NZ_JBHSNC010000059.1"/>
</dbReference>
<dbReference type="InterPro" id="IPR012341">
    <property type="entry name" value="6hp_glycosidase-like_sf"/>
</dbReference>
<comment type="caution">
    <text evidence="3">The sequence shown here is derived from an EMBL/GenBank/DDBJ whole genome shotgun (WGS) entry which is preliminary data.</text>
</comment>
<gene>
    <name evidence="3" type="ORF">ACFPQ4_24520</name>
</gene>
<name>A0ABW0R625_9BACL</name>
<dbReference type="InterPro" id="IPR054363">
    <property type="entry name" value="GH95_cat"/>
</dbReference>
<dbReference type="SUPFAM" id="SSF48208">
    <property type="entry name" value="Six-hairpin glycosidases"/>
    <property type="match status" value="1"/>
</dbReference>